<accession>A0A857JBL2</accession>
<dbReference type="SMART" id="SM00267">
    <property type="entry name" value="GGDEF"/>
    <property type="match status" value="1"/>
</dbReference>
<dbReference type="InterPro" id="IPR035919">
    <property type="entry name" value="EAL_sf"/>
</dbReference>
<dbReference type="InterPro" id="IPR052155">
    <property type="entry name" value="Biofilm_reg_signaling"/>
</dbReference>
<dbReference type="PANTHER" id="PTHR44757:SF2">
    <property type="entry name" value="BIOFILM ARCHITECTURE MAINTENANCE PROTEIN MBAA"/>
    <property type="match status" value="1"/>
</dbReference>
<dbReference type="FunFam" id="3.30.70.270:FF:000001">
    <property type="entry name" value="Diguanylate cyclase domain protein"/>
    <property type="match status" value="1"/>
</dbReference>
<feature type="domain" description="PAC" evidence="2">
    <location>
        <begin position="106"/>
        <end position="158"/>
    </location>
</feature>
<dbReference type="SUPFAM" id="SSF55785">
    <property type="entry name" value="PYP-like sensor domain (PAS domain)"/>
    <property type="match status" value="1"/>
</dbReference>
<dbReference type="Proteomes" id="UP000464787">
    <property type="component" value="Chromosome"/>
</dbReference>
<dbReference type="PROSITE" id="PS50113">
    <property type="entry name" value="PAC"/>
    <property type="match status" value="2"/>
</dbReference>
<dbReference type="InterPro" id="IPR043128">
    <property type="entry name" value="Rev_trsase/Diguanyl_cyclase"/>
</dbReference>
<dbReference type="SUPFAM" id="SSF141868">
    <property type="entry name" value="EAL domain-like"/>
    <property type="match status" value="1"/>
</dbReference>
<proteinExistence type="predicted"/>
<dbReference type="SUPFAM" id="SSF55073">
    <property type="entry name" value="Nucleotide cyclase"/>
    <property type="match status" value="1"/>
</dbReference>
<evidence type="ECO:0000256" key="1">
    <source>
        <dbReference type="ARBA" id="ARBA00051114"/>
    </source>
</evidence>
<dbReference type="Gene3D" id="3.20.20.450">
    <property type="entry name" value="EAL domain"/>
    <property type="match status" value="1"/>
</dbReference>
<dbReference type="CDD" id="cd01948">
    <property type="entry name" value="EAL"/>
    <property type="match status" value="1"/>
</dbReference>
<dbReference type="InterPro" id="IPR029787">
    <property type="entry name" value="Nucleotide_cyclase"/>
</dbReference>
<dbReference type="Gene3D" id="3.30.70.270">
    <property type="match status" value="1"/>
</dbReference>
<dbReference type="InterPro" id="IPR001633">
    <property type="entry name" value="EAL_dom"/>
</dbReference>
<evidence type="ECO:0000259" key="2">
    <source>
        <dbReference type="PROSITE" id="PS50113"/>
    </source>
</evidence>
<dbReference type="GO" id="GO:0071732">
    <property type="term" value="P:cellular response to nitric oxide"/>
    <property type="evidence" value="ECO:0007669"/>
    <property type="project" value="UniProtKB-ARBA"/>
</dbReference>
<dbReference type="KEGG" id="xyk:GT347_03820"/>
<evidence type="ECO:0000259" key="4">
    <source>
        <dbReference type="PROSITE" id="PS50887"/>
    </source>
</evidence>
<dbReference type="Pfam" id="PF00563">
    <property type="entry name" value="EAL"/>
    <property type="match status" value="1"/>
</dbReference>
<organism evidence="5 6">
    <name type="scientific">Xylophilus rhododendri</name>
    <dbReference type="NCBI Taxonomy" id="2697032"/>
    <lineage>
        <taxon>Bacteria</taxon>
        <taxon>Pseudomonadati</taxon>
        <taxon>Pseudomonadota</taxon>
        <taxon>Betaproteobacteria</taxon>
        <taxon>Burkholderiales</taxon>
        <taxon>Xylophilus</taxon>
    </lineage>
</organism>
<dbReference type="InterPro" id="IPR000700">
    <property type="entry name" value="PAS-assoc_C"/>
</dbReference>
<dbReference type="NCBIfam" id="TIGR00229">
    <property type="entry name" value="sensory_box"/>
    <property type="match status" value="1"/>
</dbReference>
<sequence>MARDEHGVPLRIVGAHMDITPHRRAEEALRQSEARFRALTELSSDWYWELDEHHRFMHFEGYSDTEIGLPKEDNIGLTRWDLGALNMTDAQWARHRATLDAHEVFHDLELQRLDTHGNIYWVSISGAPIFDKEGRFGGYRGIGRSITERKRVEDEIERLAFYDALTGLPNRRLLLDRLTGALDRCRERTQRGALLFIDLDNFKDLNDTMGHDVGDSLLERVANRIVSCARPGDTVARLGGDEFVVMLEGLPHADDEATQAVSAVARHVLEALNHPYLLEGYQHHSTPSVGIAFFDGDIESVDDLLKRADLAMYQAKAAGRNTICFFQPEMQEAVTARSALEADLRSAIGNHELLLFFQPVVNEQSRLTGAEVLLRWQHPVRGMVMPGEFIPLAEQTGLILPVGNWVLETACEQLVRWGAQPATRELTLAVNVSARQFRQVDFVATVLGVLERTGARPDRLKIELTESLLLSDVEDIIGKMTALKAHGVGFSLDDFGTGYSSLSYLKRLPLDQLKIDQSFVRDVLTDPNDAAIVRTILALAESLDLAVVAEGVETAGQLDFLRRSGCRAFQGYYFSRPAPVEAMMAGIGAAGGVVPAMAG</sequence>
<feature type="domain" description="GGDEF" evidence="4">
    <location>
        <begin position="190"/>
        <end position="328"/>
    </location>
</feature>
<dbReference type="PROSITE" id="PS50887">
    <property type="entry name" value="GGDEF"/>
    <property type="match status" value="1"/>
</dbReference>
<dbReference type="FunFam" id="3.20.20.450:FF:000001">
    <property type="entry name" value="Cyclic di-GMP phosphodiesterase yahA"/>
    <property type="match status" value="1"/>
</dbReference>
<comment type="catalytic activity">
    <reaction evidence="1">
        <text>3',3'-c-di-GMP + H2O = 5'-phosphoguanylyl(3'-&gt;5')guanosine + H(+)</text>
        <dbReference type="Rhea" id="RHEA:24902"/>
        <dbReference type="ChEBI" id="CHEBI:15377"/>
        <dbReference type="ChEBI" id="CHEBI:15378"/>
        <dbReference type="ChEBI" id="CHEBI:58754"/>
        <dbReference type="ChEBI" id="CHEBI:58805"/>
        <dbReference type="EC" id="3.1.4.52"/>
    </reaction>
    <physiologicalReaction direction="left-to-right" evidence="1">
        <dbReference type="Rhea" id="RHEA:24903"/>
    </physiologicalReaction>
</comment>
<evidence type="ECO:0000313" key="6">
    <source>
        <dbReference type="Proteomes" id="UP000464787"/>
    </source>
</evidence>
<dbReference type="SMART" id="SM00052">
    <property type="entry name" value="EAL"/>
    <property type="match status" value="1"/>
</dbReference>
<dbReference type="CDD" id="cd01949">
    <property type="entry name" value="GGDEF"/>
    <property type="match status" value="1"/>
</dbReference>
<dbReference type="PROSITE" id="PS50883">
    <property type="entry name" value="EAL"/>
    <property type="match status" value="1"/>
</dbReference>
<dbReference type="PANTHER" id="PTHR44757">
    <property type="entry name" value="DIGUANYLATE CYCLASE DGCP"/>
    <property type="match status" value="1"/>
</dbReference>
<dbReference type="EMBL" id="CP047650">
    <property type="protein sequence ID" value="QHJ01401.1"/>
    <property type="molecule type" value="Genomic_DNA"/>
</dbReference>
<dbReference type="NCBIfam" id="TIGR00254">
    <property type="entry name" value="GGDEF"/>
    <property type="match status" value="1"/>
</dbReference>
<dbReference type="Pfam" id="PF00990">
    <property type="entry name" value="GGDEF"/>
    <property type="match status" value="1"/>
</dbReference>
<gene>
    <name evidence="5" type="ORF">GT347_03820</name>
</gene>
<feature type="domain" description="PAC" evidence="2">
    <location>
        <begin position="1"/>
        <end position="31"/>
    </location>
</feature>
<dbReference type="InterPro" id="IPR000014">
    <property type="entry name" value="PAS"/>
</dbReference>
<reference evidence="5 6" key="1">
    <citation type="submission" date="2020-01" db="EMBL/GenBank/DDBJ databases">
        <title>Genome sequencing of strain KACC 21265.</title>
        <authorList>
            <person name="Heo J."/>
            <person name="Kim S.-J."/>
            <person name="Kim J.-S."/>
            <person name="Hong S.-B."/>
            <person name="Kwon S.-W."/>
        </authorList>
    </citation>
    <scope>NUCLEOTIDE SEQUENCE [LARGE SCALE GENOMIC DNA]</scope>
    <source>
        <strain evidence="5 6">KACC 21265</strain>
    </source>
</reference>
<evidence type="ECO:0000259" key="3">
    <source>
        <dbReference type="PROSITE" id="PS50883"/>
    </source>
</evidence>
<feature type="domain" description="EAL" evidence="3">
    <location>
        <begin position="337"/>
        <end position="591"/>
    </location>
</feature>
<keyword evidence="6" id="KW-1185">Reference proteome</keyword>
<dbReference type="InterPro" id="IPR035965">
    <property type="entry name" value="PAS-like_dom_sf"/>
</dbReference>
<name>A0A857JBL2_9BURK</name>
<evidence type="ECO:0000313" key="5">
    <source>
        <dbReference type="EMBL" id="QHJ01401.1"/>
    </source>
</evidence>
<protein>
    <submittedName>
        <fullName evidence="5">EAL domain-containing protein</fullName>
    </submittedName>
</protein>
<dbReference type="Gene3D" id="3.30.450.20">
    <property type="entry name" value="PAS domain"/>
    <property type="match status" value="1"/>
</dbReference>
<dbReference type="InterPro" id="IPR000160">
    <property type="entry name" value="GGDEF_dom"/>
</dbReference>
<dbReference type="GO" id="GO:0071111">
    <property type="term" value="F:cyclic-guanylate-specific phosphodiesterase activity"/>
    <property type="evidence" value="ECO:0007669"/>
    <property type="project" value="UniProtKB-EC"/>
</dbReference>
<dbReference type="AlphaFoldDB" id="A0A857JBL2"/>